<dbReference type="GO" id="GO:0000139">
    <property type="term" value="C:Golgi membrane"/>
    <property type="evidence" value="ECO:0007669"/>
    <property type="project" value="UniProtKB-SubCell"/>
</dbReference>
<name>A0A5E4M120_9HEMI</name>
<sequence>MAVYNVTKIFVKVKRTTNHCFRNWNFIFRLVLTIIIIVLGWSQIFNNNNDTKILGNTRFASTTIKTARETQKLSENNNPLETVSIIASLDNDDNEDLYNIRLKRIVKRLNTRQTVRNLHKYGPLTNNSLIIVVQVNTRINYLYEVINSLSKARGIEDVLLIFSHNYYDEKINRLVNGVRFCKTMQIFFPYSTQIYTNVFPGQTSYYDCPRNAARERTEKMNCFNATADQYGHYRDANITQAKHHWWWKINMVFDRLRVVKNYSGLILFMEEDHYVVEDFIHTLKLMQRTLSQSEIFSMGVHSDTLIFFRKPQVHVSNWISNLGISFNRSVWNAFVQCAEEFCYYDDYNWDWSLQKMTKYCNGHTFLTSTLQDSRFYHIGKCGMHYHINCSDMSHVNKLKQTLKSLDLYPEELDVKIIHGLNQMFSAGNGGWGDTRDRKLCMHMVFNHYVNEWFTVVSNDITLITLYFVFRGKVINQHLMKVHQR</sequence>
<comment type="subcellular location">
    <subcellularLocation>
        <location evidence="2">Golgi apparatus membrane</location>
        <topology evidence="2">Single-pass type II membrane protein</topology>
    </subcellularLocation>
</comment>
<dbReference type="GO" id="GO:0009312">
    <property type="term" value="P:oligosaccharide biosynthetic process"/>
    <property type="evidence" value="ECO:0007669"/>
    <property type="project" value="InterPro"/>
</dbReference>
<dbReference type="InterPro" id="IPR007754">
    <property type="entry name" value="GlcNAc_II"/>
</dbReference>
<feature type="disulfide bond" evidence="25">
    <location>
        <begin position="342"/>
        <end position="440"/>
    </location>
</feature>
<evidence type="ECO:0000256" key="9">
    <source>
        <dbReference type="ARBA" id="ARBA00022692"/>
    </source>
</evidence>
<feature type="disulfide bond" evidence="25">
    <location>
        <begin position="208"/>
        <end position="222"/>
    </location>
</feature>
<evidence type="ECO:0000256" key="25">
    <source>
        <dbReference type="PIRSR" id="PIRSR607754-3"/>
    </source>
</evidence>
<evidence type="ECO:0000256" key="2">
    <source>
        <dbReference type="ARBA" id="ARBA00004323"/>
    </source>
</evidence>
<dbReference type="SUPFAM" id="SSF53448">
    <property type="entry name" value="Nucleotide-diphospho-sugar transferases"/>
    <property type="match status" value="1"/>
</dbReference>
<keyword evidence="11" id="KW-0735">Signal-anchor</keyword>
<keyword evidence="9 26" id="KW-0812">Transmembrane</keyword>
<feature type="transmembrane region" description="Helical" evidence="26">
    <location>
        <begin position="24"/>
        <end position="44"/>
    </location>
</feature>
<organism evidence="27 28">
    <name type="scientific">Cinara cedri</name>
    <dbReference type="NCBI Taxonomy" id="506608"/>
    <lineage>
        <taxon>Eukaryota</taxon>
        <taxon>Metazoa</taxon>
        <taxon>Ecdysozoa</taxon>
        <taxon>Arthropoda</taxon>
        <taxon>Hexapoda</taxon>
        <taxon>Insecta</taxon>
        <taxon>Pterygota</taxon>
        <taxon>Neoptera</taxon>
        <taxon>Paraneoptera</taxon>
        <taxon>Hemiptera</taxon>
        <taxon>Sternorrhyncha</taxon>
        <taxon>Aphidomorpha</taxon>
        <taxon>Aphidoidea</taxon>
        <taxon>Aphididae</taxon>
        <taxon>Lachninae</taxon>
        <taxon>Cinara</taxon>
    </lineage>
</organism>
<evidence type="ECO:0000256" key="23">
    <source>
        <dbReference type="PIRSR" id="PIRSR607754-1"/>
    </source>
</evidence>
<evidence type="ECO:0000256" key="5">
    <source>
        <dbReference type="ARBA" id="ARBA00012613"/>
    </source>
</evidence>
<dbReference type="UniPathway" id="UPA00378"/>
<evidence type="ECO:0000256" key="21">
    <source>
        <dbReference type="ARBA" id="ARBA00032915"/>
    </source>
</evidence>
<evidence type="ECO:0000256" key="16">
    <source>
        <dbReference type="ARBA" id="ARBA00023180"/>
    </source>
</evidence>
<protein>
    <recommendedName>
        <fullName evidence="6">Alpha-1,6-mannosyl-glycoprotein 2-beta-N-acetylglucosaminyltransferase</fullName>
        <ecNumber evidence="5">2.4.1.143</ecNumber>
    </recommendedName>
    <alternativeName>
        <fullName evidence="21">Beta-1,2-N-acetylglucosaminyltransferase II</fullName>
    </alternativeName>
    <alternativeName>
        <fullName evidence="20">GlcNAc-T II</fullName>
    </alternativeName>
    <alternativeName>
        <fullName evidence="19">Mannoside acetylglucosaminyltransferase 2</fullName>
    </alternativeName>
    <alternativeName>
        <fullName evidence="18">N-glycosyl-oligosaccharide-glycoprotein N-acetylglucosaminyltransferase II</fullName>
    </alternativeName>
</protein>
<keyword evidence="16" id="KW-0325">Glycoprotein</keyword>
<dbReference type="PANTHER" id="PTHR12871">
    <property type="entry name" value="BETA-1,2-N-ACETYLGLUCOSAMINYLTRANSFERASE II"/>
    <property type="match status" value="1"/>
</dbReference>
<evidence type="ECO:0000256" key="24">
    <source>
        <dbReference type="PIRSR" id="PIRSR607754-2"/>
    </source>
</evidence>
<feature type="disulfide bond" evidence="25">
    <location>
        <begin position="381"/>
        <end position="389"/>
    </location>
</feature>
<keyword evidence="7 27" id="KW-0328">Glycosyltransferase</keyword>
<dbReference type="Pfam" id="PF05060">
    <property type="entry name" value="MGAT2"/>
    <property type="match status" value="1"/>
</dbReference>
<keyword evidence="12 26" id="KW-1133">Transmembrane helix</keyword>
<dbReference type="GO" id="GO:0006487">
    <property type="term" value="P:protein N-linked glycosylation"/>
    <property type="evidence" value="ECO:0007669"/>
    <property type="project" value="TreeGrafter"/>
</dbReference>
<dbReference type="EMBL" id="CABPRJ010000003">
    <property type="protein sequence ID" value="VVC24487.1"/>
    <property type="molecule type" value="Genomic_DNA"/>
</dbReference>
<evidence type="ECO:0000256" key="26">
    <source>
        <dbReference type="SAM" id="Phobius"/>
    </source>
</evidence>
<dbReference type="InterPro" id="IPR029044">
    <property type="entry name" value="Nucleotide-diphossugar_trans"/>
</dbReference>
<evidence type="ECO:0000256" key="3">
    <source>
        <dbReference type="ARBA" id="ARBA00004922"/>
    </source>
</evidence>
<comment type="catalytic activity">
    <reaction evidence="22">
        <text>an N(4)-{beta-D-GlcNAc-(1-&gt;2)-alpha-D-Man-(1-&gt;3)-[alpha-D-Man-(1-&gt;6)]-beta-D-Man-(1-&gt;4)-beta-D-GlcNAc-(1-&gt;4)-beta-D-GlcNAc}-L-asparaginyl-[protein] + UDP-N-acetyl-alpha-D-glucosamine = N(4)-{beta-D-GlcNAc-(1-&gt;2)-alpha-D-Man-(1-&gt;3)-[beta-D-GlcNAc-(1-&gt;2)-alpha-D-Man-(1-&gt;6)]-beta-D-Man-(1-&gt;4)-beta-D-GlcNAc-(1-&gt;4)-beta-D-GlcNAc}-L-asparaginyl-[protein] + UDP + H(+)</text>
        <dbReference type="Rhea" id="RHEA:12941"/>
        <dbReference type="Rhea" id="RHEA-COMP:13526"/>
        <dbReference type="Rhea" id="RHEA-COMP:14369"/>
        <dbReference type="ChEBI" id="CHEBI:15378"/>
        <dbReference type="ChEBI" id="CHEBI:57705"/>
        <dbReference type="ChEBI" id="CHEBI:58223"/>
        <dbReference type="ChEBI" id="CHEBI:60615"/>
        <dbReference type="ChEBI" id="CHEBI:60651"/>
        <dbReference type="EC" id="2.4.1.143"/>
    </reaction>
</comment>
<keyword evidence="14 26" id="KW-0472">Membrane</keyword>
<keyword evidence="13" id="KW-0333">Golgi apparatus</keyword>
<evidence type="ECO:0000313" key="27">
    <source>
        <dbReference type="EMBL" id="VVC24487.1"/>
    </source>
</evidence>
<dbReference type="GO" id="GO:0008455">
    <property type="term" value="F:alpha-1,6-mannosylglycoprotein 2-beta-N-acetylglucosaminyltransferase activity"/>
    <property type="evidence" value="ECO:0007669"/>
    <property type="project" value="UniProtKB-EC"/>
</dbReference>
<evidence type="ECO:0000256" key="13">
    <source>
        <dbReference type="ARBA" id="ARBA00023034"/>
    </source>
</evidence>
<gene>
    <name evidence="27" type="ORF">CINCED_3A020739</name>
</gene>
<dbReference type="AlphaFoldDB" id="A0A5E4M120"/>
<evidence type="ECO:0000256" key="11">
    <source>
        <dbReference type="ARBA" id="ARBA00022968"/>
    </source>
</evidence>
<dbReference type="Gene3D" id="3.90.550.10">
    <property type="entry name" value="Spore Coat Polysaccharide Biosynthesis Protein SpsA, Chain A"/>
    <property type="match status" value="1"/>
</dbReference>
<evidence type="ECO:0000256" key="18">
    <source>
        <dbReference type="ARBA" id="ARBA00029663"/>
    </source>
</evidence>
<dbReference type="OrthoDB" id="6019616at2759"/>
<evidence type="ECO:0000256" key="20">
    <source>
        <dbReference type="ARBA" id="ARBA00032552"/>
    </source>
</evidence>
<evidence type="ECO:0000256" key="7">
    <source>
        <dbReference type="ARBA" id="ARBA00022676"/>
    </source>
</evidence>
<evidence type="ECO:0000256" key="22">
    <source>
        <dbReference type="ARBA" id="ARBA00093257"/>
    </source>
</evidence>
<evidence type="ECO:0000256" key="6">
    <source>
        <dbReference type="ARBA" id="ARBA00014817"/>
    </source>
</evidence>
<feature type="binding site" evidence="24">
    <location>
        <position position="377"/>
    </location>
    <ligand>
        <name>Mn(2+)</name>
        <dbReference type="ChEBI" id="CHEBI:29035"/>
    </ligand>
</feature>
<comment type="cofactor">
    <cofactor evidence="1 24">
        <name>Mn(2+)</name>
        <dbReference type="ChEBI" id="CHEBI:29035"/>
    </cofactor>
</comment>
<dbReference type="Proteomes" id="UP000325440">
    <property type="component" value="Unassembled WGS sequence"/>
</dbReference>
<keyword evidence="10 24" id="KW-0479">Metal-binding</keyword>
<keyword evidence="15 25" id="KW-1015">Disulfide bond</keyword>
<feature type="disulfide bond" evidence="25">
    <location>
        <begin position="337"/>
        <end position="360"/>
    </location>
</feature>
<keyword evidence="28" id="KW-1185">Reference proteome</keyword>
<proteinExistence type="inferred from homology"/>
<evidence type="ECO:0000256" key="19">
    <source>
        <dbReference type="ARBA" id="ARBA00031203"/>
    </source>
</evidence>
<feature type="binding site" evidence="23">
    <location>
        <begin position="134"/>
        <end position="138"/>
    </location>
    <ligand>
        <name>substrate</name>
    </ligand>
</feature>
<evidence type="ECO:0000256" key="4">
    <source>
        <dbReference type="ARBA" id="ARBA00011011"/>
    </source>
</evidence>
<comment type="similarity">
    <text evidence="4">Belongs to the glycosyltransferase 16 (GT16) protein family.</text>
</comment>
<reference evidence="27 28" key="1">
    <citation type="submission" date="2019-08" db="EMBL/GenBank/DDBJ databases">
        <authorList>
            <person name="Alioto T."/>
            <person name="Alioto T."/>
            <person name="Gomez Garrido J."/>
        </authorList>
    </citation>
    <scope>NUCLEOTIDE SEQUENCE [LARGE SCALE GENOMIC DNA]</scope>
</reference>
<evidence type="ECO:0000256" key="10">
    <source>
        <dbReference type="ARBA" id="ARBA00022723"/>
    </source>
</evidence>
<evidence type="ECO:0000313" key="28">
    <source>
        <dbReference type="Proteomes" id="UP000325440"/>
    </source>
</evidence>
<evidence type="ECO:0000256" key="12">
    <source>
        <dbReference type="ARBA" id="ARBA00022989"/>
    </source>
</evidence>
<evidence type="ECO:0000256" key="14">
    <source>
        <dbReference type="ARBA" id="ARBA00023136"/>
    </source>
</evidence>
<dbReference type="GO" id="GO:0005795">
    <property type="term" value="C:Golgi stack"/>
    <property type="evidence" value="ECO:0007669"/>
    <property type="project" value="InterPro"/>
</dbReference>
<keyword evidence="8 27" id="KW-0808">Transferase</keyword>
<accession>A0A5E4M120</accession>
<keyword evidence="17 24" id="KW-0464">Manganese</keyword>
<evidence type="ECO:0000256" key="8">
    <source>
        <dbReference type="ARBA" id="ARBA00022679"/>
    </source>
</evidence>
<feature type="binding site" evidence="24">
    <location>
        <position position="272"/>
    </location>
    <ligand>
        <name>Mn(2+)</name>
        <dbReference type="ChEBI" id="CHEBI:29035"/>
    </ligand>
</feature>
<feature type="binding site" evidence="23">
    <location>
        <begin position="240"/>
        <end position="244"/>
    </location>
    <ligand>
        <name>substrate</name>
    </ligand>
</feature>
<dbReference type="PANTHER" id="PTHR12871:SF0">
    <property type="entry name" value="ALPHA-1,6-MANNOSYL-GLYCOPROTEIN 2-BETA-N-ACETYLGLUCOSAMINYLTRANSFERASE"/>
    <property type="match status" value="1"/>
</dbReference>
<dbReference type="EC" id="2.4.1.143" evidence="5"/>
<evidence type="ECO:0000256" key="17">
    <source>
        <dbReference type="ARBA" id="ARBA00023211"/>
    </source>
</evidence>
<comment type="pathway">
    <text evidence="3">Protein modification; protein glycosylation.</text>
</comment>
<dbReference type="GO" id="GO:0046872">
    <property type="term" value="F:metal ion binding"/>
    <property type="evidence" value="ECO:0007669"/>
    <property type="project" value="UniProtKB-KW"/>
</dbReference>
<evidence type="ECO:0000256" key="15">
    <source>
        <dbReference type="ARBA" id="ARBA00023157"/>
    </source>
</evidence>
<evidence type="ECO:0000256" key="1">
    <source>
        <dbReference type="ARBA" id="ARBA00001936"/>
    </source>
</evidence>